<dbReference type="Proteomes" id="UP000044806">
    <property type="component" value="Unassembled WGS sequence"/>
</dbReference>
<protein>
    <submittedName>
        <fullName evidence="1">Uncharacterized protein</fullName>
    </submittedName>
</protein>
<dbReference type="EMBL" id="CWOW01000003">
    <property type="protein sequence ID" value="CSA14462.1"/>
    <property type="molecule type" value="Genomic_DNA"/>
</dbReference>
<gene>
    <name evidence="1" type="ORF">ERS013165_00852</name>
</gene>
<reference evidence="1 2" key="1">
    <citation type="submission" date="2015-07" db="EMBL/GenBank/DDBJ databases">
        <authorList>
            <consortium name="Pathogen Informatics"/>
        </authorList>
    </citation>
    <scope>NUCLEOTIDE SEQUENCE [LARGE SCALE GENOMIC DNA]</scope>
    <source>
        <strain evidence="1 2">A51</strain>
    </source>
</reference>
<sequence>MRHSAHAAVLVRPSNLACWLATLVSVLIYPSSALGNSEPYAAVTAWFAQREGGQIHALARIPLD</sequence>
<proteinExistence type="predicted"/>
<organism evidence="1 2">
    <name type="scientific">Vibrio cholerae</name>
    <dbReference type="NCBI Taxonomy" id="666"/>
    <lineage>
        <taxon>Bacteria</taxon>
        <taxon>Pseudomonadati</taxon>
        <taxon>Pseudomonadota</taxon>
        <taxon>Gammaproteobacteria</taxon>
        <taxon>Vibrionales</taxon>
        <taxon>Vibrionaceae</taxon>
        <taxon>Vibrio</taxon>
    </lineage>
</organism>
<name>A0A655PL78_VIBCL</name>
<evidence type="ECO:0000313" key="1">
    <source>
        <dbReference type="EMBL" id="CSA14462.1"/>
    </source>
</evidence>
<evidence type="ECO:0000313" key="2">
    <source>
        <dbReference type="Proteomes" id="UP000044806"/>
    </source>
</evidence>
<dbReference type="AlphaFoldDB" id="A0A655PL78"/>
<accession>A0A655PL78</accession>